<name>A0AAW1TTZ2_9CUCU</name>
<dbReference type="GO" id="GO:0005737">
    <property type="term" value="C:cytoplasm"/>
    <property type="evidence" value="ECO:0007669"/>
    <property type="project" value="UniProtKB-SubCell"/>
</dbReference>
<dbReference type="AlphaFoldDB" id="A0AAW1TTZ2"/>
<dbReference type="InterPro" id="IPR030045">
    <property type="entry name" value="CTNNAL1"/>
</dbReference>
<reference evidence="4 5" key="1">
    <citation type="submission" date="2023-03" db="EMBL/GenBank/DDBJ databases">
        <title>Genome insight into feeding habits of ladybird beetles.</title>
        <authorList>
            <person name="Li H.-S."/>
            <person name="Huang Y.-H."/>
            <person name="Pang H."/>
        </authorList>
    </citation>
    <scope>NUCLEOTIDE SEQUENCE [LARGE SCALE GENOMIC DNA]</scope>
    <source>
        <strain evidence="4">SYSU_2023b</strain>
        <tissue evidence="4">Whole body</tissue>
    </source>
</reference>
<dbReference type="PANTHER" id="PTHR46342:SF1">
    <property type="entry name" value="ALPHA-CATULIN"/>
    <property type="match status" value="1"/>
</dbReference>
<dbReference type="GO" id="GO:0007266">
    <property type="term" value="P:Rho protein signal transduction"/>
    <property type="evidence" value="ECO:0007669"/>
    <property type="project" value="InterPro"/>
</dbReference>
<organism evidence="4 5">
    <name type="scientific">Henosepilachna vigintioctopunctata</name>
    <dbReference type="NCBI Taxonomy" id="420089"/>
    <lineage>
        <taxon>Eukaryota</taxon>
        <taxon>Metazoa</taxon>
        <taxon>Ecdysozoa</taxon>
        <taxon>Arthropoda</taxon>
        <taxon>Hexapoda</taxon>
        <taxon>Insecta</taxon>
        <taxon>Pterygota</taxon>
        <taxon>Neoptera</taxon>
        <taxon>Endopterygota</taxon>
        <taxon>Coleoptera</taxon>
        <taxon>Polyphaga</taxon>
        <taxon>Cucujiformia</taxon>
        <taxon>Coccinelloidea</taxon>
        <taxon>Coccinellidae</taxon>
        <taxon>Epilachninae</taxon>
        <taxon>Epilachnini</taxon>
        <taxon>Henosepilachna</taxon>
    </lineage>
</organism>
<dbReference type="PANTHER" id="PTHR46342">
    <property type="entry name" value="ALPHA-CATULIN"/>
    <property type="match status" value="1"/>
</dbReference>
<dbReference type="SUPFAM" id="SSF47220">
    <property type="entry name" value="alpha-catenin/vinculin-like"/>
    <property type="match status" value="1"/>
</dbReference>
<dbReference type="GO" id="GO:0007155">
    <property type="term" value="P:cell adhesion"/>
    <property type="evidence" value="ECO:0007669"/>
    <property type="project" value="InterPro"/>
</dbReference>
<evidence type="ECO:0008006" key="6">
    <source>
        <dbReference type="Google" id="ProtNLM"/>
    </source>
</evidence>
<accession>A0AAW1TTZ2</accession>
<evidence type="ECO:0000256" key="2">
    <source>
        <dbReference type="ARBA" id="ARBA00008376"/>
    </source>
</evidence>
<sequence>MISSLVEQHGSPGSGLLPVAVARVGQAVNLAVERFVTVGETIADDYQEVRAGMYEACKEARQAGGAIERICEETEEAQEVLPDRTVLIRAARCLLGAITRVLLLADIVVVKQLLLAKDKVSHSLDRLESVNNFTEFVKAFSQFGAEMVELAHLTGDRQNDLKDERRKAQMAAARQVLERSTMMLLTSSKTCLRYPDCSSSRENRDTVFCQMRRAMDLIHFVVKDGVLNSGETHVHREELLENERATAYACLRHLTQLLEISKVTVGE</sequence>
<dbReference type="Gene3D" id="1.20.120.230">
    <property type="entry name" value="Alpha-catenin/vinculin-like"/>
    <property type="match status" value="2"/>
</dbReference>
<proteinExistence type="inferred from homology"/>
<comment type="similarity">
    <text evidence="2">Belongs to the vinculin/alpha-catenin family.</text>
</comment>
<gene>
    <name evidence="4" type="ORF">WA026_012991</name>
</gene>
<keyword evidence="5" id="KW-1185">Reference proteome</keyword>
<comment type="subcellular location">
    <subcellularLocation>
        <location evidence="1">Cytoplasm</location>
    </subcellularLocation>
</comment>
<evidence type="ECO:0000256" key="3">
    <source>
        <dbReference type="ARBA" id="ARBA00022490"/>
    </source>
</evidence>
<protein>
    <recommendedName>
        <fullName evidence="6">Alpha-catulin</fullName>
    </recommendedName>
</protein>
<comment type="caution">
    <text evidence="4">The sequence shown here is derived from an EMBL/GenBank/DDBJ whole genome shotgun (WGS) entry which is preliminary data.</text>
</comment>
<evidence type="ECO:0000256" key="1">
    <source>
        <dbReference type="ARBA" id="ARBA00004496"/>
    </source>
</evidence>
<evidence type="ECO:0000313" key="5">
    <source>
        <dbReference type="Proteomes" id="UP001431783"/>
    </source>
</evidence>
<evidence type="ECO:0000313" key="4">
    <source>
        <dbReference type="EMBL" id="KAK9871611.1"/>
    </source>
</evidence>
<keyword evidence="3" id="KW-0963">Cytoplasm</keyword>
<dbReference type="GO" id="GO:0051015">
    <property type="term" value="F:actin filament binding"/>
    <property type="evidence" value="ECO:0007669"/>
    <property type="project" value="InterPro"/>
</dbReference>
<dbReference type="EMBL" id="JARQZJ010000006">
    <property type="protein sequence ID" value="KAK9871611.1"/>
    <property type="molecule type" value="Genomic_DNA"/>
</dbReference>
<dbReference type="InterPro" id="IPR036723">
    <property type="entry name" value="Alpha-catenin/vinculin-like_sf"/>
</dbReference>
<dbReference type="Proteomes" id="UP001431783">
    <property type="component" value="Unassembled WGS sequence"/>
</dbReference>
<dbReference type="InterPro" id="IPR006077">
    <property type="entry name" value="Vinculin/catenin"/>
</dbReference>
<dbReference type="Pfam" id="PF01044">
    <property type="entry name" value="Vinculin"/>
    <property type="match status" value="1"/>
</dbReference>
<dbReference type="GO" id="GO:0071944">
    <property type="term" value="C:cell periphery"/>
    <property type="evidence" value="ECO:0007669"/>
    <property type="project" value="UniProtKB-ARBA"/>
</dbReference>